<accession>A0A3B0Z806</accession>
<dbReference type="EMBL" id="UOFN01000077">
    <property type="protein sequence ID" value="VAW77514.1"/>
    <property type="molecule type" value="Genomic_DNA"/>
</dbReference>
<dbReference type="PROSITE" id="PS50222">
    <property type="entry name" value="EF_HAND_2"/>
    <property type="match status" value="1"/>
</dbReference>
<dbReference type="InterPro" id="IPR018247">
    <property type="entry name" value="EF_Hand_1_Ca_BS"/>
</dbReference>
<dbReference type="GO" id="GO:0005509">
    <property type="term" value="F:calcium ion binding"/>
    <property type="evidence" value="ECO:0007669"/>
    <property type="project" value="InterPro"/>
</dbReference>
<feature type="domain" description="EF-hand" evidence="1">
    <location>
        <begin position="74"/>
        <end position="109"/>
    </location>
</feature>
<sequence length="110" mass="12020">MRSQQTAELAHFFADGTSFADVVVMKILSSLFLTFIVIAPGYADTGVSVDAYGLVAFVHLDSDHNGYVSRVEARSVSGVERAFDSADLNRDGLLDQSEYTQVQQAREAQQ</sequence>
<name>A0A3B0Z806_9ZZZZ</name>
<protein>
    <recommendedName>
        <fullName evidence="1">EF-hand domain-containing protein</fullName>
    </recommendedName>
</protein>
<dbReference type="InterPro" id="IPR011992">
    <property type="entry name" value="EF-hand-dom_pair"/>
</dbReference>
<gene>
    <name evidence="2" type="ORF">MNBD_GAMMA15-2189</name>
</gene>
<proteinExistence type="predicted"/>
<dbReference type="Gene3D" id="1.10.238.10">
    <property type="entry name" value="EF-hand"/>
    <property type="match status" value="1"/>
</dbReference>
<reference evidence="2" key="1">
    <citation type="submission" date="2018-06" db="EMBL/GenBank/DDBJ databases">
        <authorList>
            <person name="Zhirakovskaya E."/>
        </authorList>
    </citation>
    <scope>NUCLEOTIDE SEQUENCE</scope>
</reference>
<evidence type="ECO:0000313" key="2">
    <source>
        <dbReference type="EMBL" id="VAW77514.1"/>
    </source>
</evidence>
<evidence type="ECO:0000259" key="1">
    <source>
        <dbReference type="PROSITE" id="PS50222"/>
    </source>
</evidence>
<dbReference type="PROSITE" id="PS00018">
    <property type="entry name" value="EF_HAND_1"/>
    <property type="match status" value="1"/>
</dbReference>
<dbReference type="SUPFAM" id="SSF47473">
    <property type="entry name" value="EF-hand"/>
    <property type="match status" value="1"/>
</dbReference>
<organism evidence="2">
    <name type="scientific">hydrothermal vent metagenome</name>
    <dbReference type="NCBI Taxonomy" id="652676"/>
    <lineage>
        <taxon>unclassified sequences</taxon>
        <taxon>metagenomes</taxon>
        <taxon>ecological metagenomes</taxon>
    </lineage>
</organism>
<dbReference type="AlphaFoldDB" id="A0A3B0Z806"/>
<dbReference type="InterPro" id="IPR002048">
    <property type="entry name" value="EF_hand_dom"/>
</dbReference>